<feature type="non-terminal residue" evidence="3">
    <location>
        <position position="551"/>
    </location>
</feature>
<feature type="repeat" description="WD" evidence="1">
    <location>
        <begin position="323"/>
        <end position="365"/>
    </location>
</feature>
<dbReference type="InterPro" id="IPR001680">
    <property type="entry name" value="WD40_rpt"/>
</dbReference>
<keyword evidence="1" id="KW-0853">WD repeat</keyword>
<accession>A0A212C7Y3</accession>
<feature type="region of interest" description="Disordered" evidence="2">
    <location>
        <begin position="234"/>
        <end position="255"/>
    </location>
</feature>
<dbReference type="Pfam" id="PF00400">
    <property type="entry name" value="WD40"/>
    <property type="match status" value="4"/>
</dbReference>
<dbReference type="InterPro" id="IPR036322">
    <property type="entry name" value="WD40_repeat_dom_sf"/>
</dbReference>
<reference evidence="3 4" key="1">
    <citation type="journal article" date="2018" name="Mol. Genet. Genomics">
        <title>The red deer Cervus elaphus genome CerEla1.0: sequencing, annotating, genes, and chromosomes.</title>
        <authorList>
            <person name="Bana N.A."/>
            <person name="Nyiri A."/>
            <person name="Nagy J."/>
            <person name="Frank K."/>
            <person name="Nagy T."/>
            <person name="Steger V."/>
            <person name="Schiller M."/>
            <person name="Lakatos P."/>
            <person name="Sugar L."/>
            <person name="Horn P."/>
            <person name="Barta E."/>
            <person name="Orosz L."/>
        </authorList>
    </citation>
    <scope>NUCLEOTIDE SEQUENCE [LARGE SCALE GENOMIC DNA]</scope>
    <source>
        <strain evidence="3">Hungarian</strain>
    </source>
</reference>
<dbReference type="GO" id="GO:0036064">
    <property type="term" value="C:ciliary basal body"/>
    <property type="evidence" value="ECO:0007669"/>
    <property type="project" value="TreeGrafter"/>
</dbReference>
<protein>
    <submittedName>
        <fullName evidence="3">Uncharacterized protein</fullName>
    </submittedName>
</protein>
<dbReference type="PANTHER" id="PTHR44499:SF1">
    <property type="entry name" value="JOUBERIN"/>
    <property type="match status" value="1"/>
</dbReference>
<dbReference type="AlphaFoldDB" id="A0A212C7Y3"/>
<dbReference type="PROSITE" id="PS50082">
    <property type="entry name" value="WD_REPEATS_2"/>
    <property type="match status" value="1"/>
</dbReference>
<keyword evidence="4" id="KW-1185">Reference proteome</keyword>
<dbReference type="EMBL" id="MKHE01000026">
    <property type="protein sequence ID" value="OWK02062.1"/>
    <property type="molecule type" value="Genomic_DNA"/>
</dbReference>
<proteinExistence type="predicted"/>
<name>A0A212C7Y3_CEREH</name>
<organism evidence="3 4">
    <name type="scientific">Cervus elaphus hippelaphus</name>
    <name type="common">European red deer</name>
    <dbReference type="NCBI Taxonomy" id="46360"/>
    <lineage>
        <taxon>Eukaryota</taxon>
        <taxon>Metazoa</taxon>
        <taxon>Chordata</taxon>
        <taxon>Craniata</taxon>
        <taxon>Vertebrata</taxon>
        <taxon>Euteleostomi</taxon>
        <taxon>Mammalia</taxon>
        <taxon>Eutheria</taxon>
        <taxon>Laurasiatheria</taxon>
        <taxon>Artiodactyla</taxon>
        <taxon>Ruminantia</taxon>
        <taxon>Pecora</taxon>
        <taxon>Cervidae</taxon>
        <taxon>Cervinae</taxon>
        <taxon>Cervus</taxon>
    </lineage>
</organism>
<evidence type="ECO:0000313" key="3">
    <source>
        <dbReference type="EMBL" id="OWK02062.1"/>
    </source>
</evidence>
<feature type="compositionally biased region" description="Basic and acidic residues" evidence="2">
    <location>
        <begin position="234"/>
        <end position="246"/>
    </location>
</feature>
<dbReference type="OrthoDB" id="2096344at2759"/>
<dbReference type="SUPFAM" id="SSF50978">
    <property type="entry name" value="WD40 repeat-like"/>
    <property type="match status" value="1"/>
</dbReference>
<comment type="caution">
    <text evidence="3">The sequence shown here is derived from an EMBL/GenBank/DDBJ whole genome shotgun (WGS) entry which is preliminary data.</text>
</comment>
<dbReference type="Gene3D" id="2.130.10.10">
    <property type="entry name" value="YVTN repeat-like/Quinoprotein amine dehydrogenase"/>
    <property type="match status" value="1"/>
</dbReference>
<dbReference type="InterPro" id="IPR052803">
    <property type="entry name" value="Cilium-Associated_Jouberin"/>
</dbReference>
<evidence type="ECO:0000256" key="2">
    <source>
        <dbReference type="SAM" id="MobiDB-lite"/>
    </source>
</evidence>
<feature type="non-terminal residue" evidence="3">
    <location>
        <position position="1"/>
    </location>
</feature>
<dbReference type="Proteomes" id="UP000242450">
    <property type="component" value="Chromosome 26"/>
</dbReference>
<dbReference type="GO" id="GO:0044458">
    <property type="term" value="P:motile cilium assembly"/>
    <property type="evidence" value="ECO:0007669"/>
    <property type="project" value="TreeGrafter"/>
</dbReference>
<dbReference type="InterPro" id="IPR015943">
    <property type="entry name" value="WD40/YVTN_repeat-like_dom_sf"/>
</dbReference>
<dbReference type="PANTHER" id="PTHR44499">
    <property type="entry name" value="JOUBERIN"/>
    <property type="match status" value="1"/>
</dbReference>
<gene>
    <name evidence="3" type="ORF">Celaphus_00019014</name>
</gene>
<evidence type="ECO:0000256" key="1">
    <source>
        <dbReference type="PROSITE-ProRule" id="PRU00221"/>
    </source>
</evidence>
<evidence type="ECO:0000313" key="4">
    <source>
        <dbReference type="Proteomes" id="UP000242450"/>
    </source>
</evidence>
<sequence>DNEDTDGDGVHGITSRDSPVYPKCLLDDDLVLGVYIHRADRLKSDFVISHPMVKIHVVDENTGQYVKKDDSERPVSSYYEKENVDYILPIMTQPYDFKQLKSRLPEWEEQIIFNENFPYLLQDFDESPKVILFFEILDFLSMEEIKSNSEIRNQECGFRKIAWAFLKLLGANGNVNINSKLRLQLYYPPTKPRSQSNVVEVFEWWSKCPRNHYPSTLYVKPSYRSMMALQEEKGKPVYRERHHEPSSVDTEPGLEDSKEVVKWKRLPGQACRIPNKHLFSLNAGERGCFCLAFSHNGRILAAACASRDGIWKNEINNTNTFRVLPHPSFVYTAKFHPAVRELVVTGCYDSVIRIWKVDKREDPAMLIQQFDTHKSFINSLCFDIEGHHMYSGDCTGVIVVWNTQVKADDVQRSVRHWGVNKEIKESEFKGIPISYLEVHPNGKRLLIHTKDSTLRIMDLRILAARKFVGAANYREKIHSTLTPCGTFLFAGSEDGIVCVWNPETGDQVAMYSDLPFKSPVRDIAYHPLENMVAFCAFGQNEPILLYIYDFH</sequence>
<dbReference type="FunFam" id="2.130.10.10:FF:000112">
    <property type="entry name" value="jouberin isoform X2"/>
    <property type="match status" value="1"/>
</dbReference>
<dbReference type="SMART" id="SM00320">
    <property type="entry name" value="WD40"/>
    <property type="match status" value="6"/>
</dbReference>